<name>A0A9P9A8Y5_9PEZI</name>
<keyword evidence="2" id="KW-1185">Reference proteome</keyword>
<reference evidence="1" key="1">
    <citation type="journal article" date="2021" name="Nat. Commun.">
        <title>Genetic determinants of endophytism in the Arabidopsis root mycobiome.</title>
        <authorList>
            <person name="Mesny F."/>
            <person name="Miyauchi S."/>
            <person name="Thiergart T."/>
            <person name="Pickel B."/>
            <person name="Atanasova L."/>
            <person name="Karlsson M."/>
            <person name="Huettel B."/>
            <person name="Barry K.W."/>
            <person name="Haridas S."/>
            <person name="Chen C."/>
            <person name="Bauer D."/>
            <person name="Andreopoulos W."/>
            <person name="Pangilinan J."/>
            <person name="LaButti K."/>
            <person name="Riley R."/>
            <person name="Lipzen A."/>
            <person name="Clum A."/>
            <person name="Drula E."/>
            <person name="Henrissat B."/>
            <person name="Kohler A."/>
            <person name="Grigoriev I.V."/>
            <person name="Martin F.M."/>
            <person name="Hacquard S."/>
        </authorList>
    </citation>
    <scope>NUCLEOTIDE SEQUENCE</scope>
    <source>
        <strain evidence="1">MPI-SDFR-AT-0117</strain>
    </source>
</reference>
<comment type="caution">
    <text evidence="1">The sequence shown here is derived from an EMBL/GenBank/DDBJ whole genome shotgun (WGS) entry which is preliminary data.</text>
</comment>
<proteinExistence type="predicted"/>
<sequence>MVNKPALVVLLVAVVLGITSIGPSLRQYFKVAGVFRDMPNTVLAQDDHLIYIEDTIQCEDIHHHPETNQLFLACEDNYDVRFEWFPPLAKFLNSSKAEHSSGSIHVVDPVIKTSRRLIFKDFDGPFITHGIDVISDPESTAPAVFIFAINHAPDASSCTGSTSHEDCAWRASSRVEVFRHVLGSTTADHVRTVQHPLISTPNDVLALDTSSFLITNDYHHKEGLLRHFELLTWRPWSTAVHVNFQHGTSFKGTEGVKAKVVLDNIYNLNGLGRARDGQIAIGRAGAGAIELAHISPENQTIQITQHLQMDSTVDNPSYFTDPYADESFDGSGYIIAGLAKAADILHTAGDPNALDPSIVWYVPTKPGGRGSAVKASEVTPRPIFQDDGRRLRFSTTAVLVGIDPKLEGGQRWAWLFVTGALAKGAVAVKVNLEALV</sequence>
<dbReference type="Proteomes" id="UP000770015">
    <property type="component" value="Unassembled WGS sequence"/>
</dbReference>
<dbReference type="EMBL" id="JAGSXJ010000021">
    <property type="protein sequence ID" value="KAH6678889.1"/>
    <property type="molecule type" value="Genomic_DNA"/>
</dbReference>
<dbReference type="InterPro" id="IPR051288">
    <property type="entry name" value="Serum_paraoxonase/arylesterase"/>
</dbReference>
<dbReference type="OrthoDB" id="5307922at2759"/>
<evidence type="ECO:0008006" key="3">
    <source>
        <dbReference type="Google" id="ProtNLM"/>
    </source>
</evidence>
<dbReference type="Gene3D" id="2.120.10.30">
    <property type="entry name" value="TolB, C-terminal domain"/>
    <property type="match status" value="1"/>
</dbReference>
<evidence type="ECO:0000313" key="2">
    <source>
        <dbReference type="Proteomes" id="UP000770015"/>
    </source>
</evidence>
<dbReference type="PANTHER" id="PTHR11799">
    <property type="entry name" value="PARAOXONASE"/>
    <property type="match status" value="1"/>
</dbReference>
<accession>A0A9P9A8Y5</accession>
<dbReference type="PANTHER" id="PTHR11799:SF12">
    <property type="entry name" value="PARAOXONASE-RELATED"/>
    <property type="match status" value="1"/>
</dbReference>
<dbReference type="InterPro" id="IPR011042">
    <property type="entry name" value="6-blade_b-propeller_TolB-like"/>
</dbReference>
<organism evidence="1 2">
    <name type="scientific">Plectosphaerella plurivora</name>
    <dbReference type="NCBI Taxonomy" id="936078"/>
    <lineage>
        <taxon>Eukaryota</taxon>
        <taxon>Fungi</taxon>
        <taxon>Dikarya</taxon>
        <taxon>Ascomycota</taxon>
        <taxon>Pezizomycotina</taxon>
        <taxon>Sordariomycetes</taxon>
        <taxon>Hypocreomycetidae</taxon>
        <taxon>Glomerellales</taxon>
        <taxon>Plectosphaerellaceae</taxon>
        <taxon>Plectosphaerella</taxon>
    </lineage>
</organism>
<gene>
    <name evidence="1" type="ORF">F5X68DRAFT_245332</name>
</gene>
<dbReference type="AlphaFoldDB" id="A0A9P9A8Y5"/>
<protein>
    <recommendedName>
        <fullName evidence="3">Serum paraoxonase/arylesterase</fullName>
    </recommendedName>
</protein>
<evidence type="ECO:0000313" key="1">
    <source>
        <dbReference type="EMBL" id="KAH6678889.1"/>
    </source>
</evidence>